<dbReference type="EMBL" id="MN740455">
    <property type="protein sequence ID" value="QHU27418.1"/>
    <property type="molecule type" value="Genomic_DNA"/>
</dbReference>
<feature type="region of interest" description="Disordered" evidence="1">
    <location>
        <begin position="1"/>
        <end position="32"/>
    </location>
</feature>
<dbReference type="AlphaFoldDB" id="A0A6C0LCI8"/>
<evidence type="ECO:0000256" key="1">
    <source>
        <dbReference type="SAM" id="MobiDB-lite"/>
    </source>
</evidence>
<accession>A0A6C0LCI8</accession>
<evidence type="ECO:0000256" key="2">
    <source>
        <dbReference type="SAM" id="Phobius"/>
    </source>
</evidence>
<reference evidence="3" key="1">
    <citation type="journal article" date="2020" name="Nature">
        <title>Giant virus diversity and host interactions through global metagenomics.</title>
        <authorList>
            <person name="Schulz F."/>
            <person name="Roux S."/>
            <person name="Paez-Espino D."/>
            <person name="Jungbluth S."/>
            <person name="Walsh D.A."/>
            <person name="Denef V.J."/>
            <person name="McMahon K.D."/>
            <person name="Konstantinidis K.T."/>
            <person name="Eloe-Fadrosh E.A."/>
            <person name="Kyrpides N.C."/>
            <person name="Woyke T."/>
        </authorList>
    </citation>
    <scope>NUCLEOTIDE SEQUENCE</scope>
    <source>
        <strain evidence="3">GVMAG-M-3300027763-16</strain>
    </source>
</reference>
<protein>
    <submittedName>
        <fullName evidence="3">Uncharacterized protein</fullName>
    </submittedName>
</protein>
<keyword evidence="2" id="KW-1133">Transmembrane helix</keyword>
<evidence type="ECO:0000313" key="3">
    <source>
        <dbReference type="EMBL" id="QHU27418.1"/>
    </source>
</evidence>
<keyword evidence="2" id="KW-0812">Transmembrane</keyword>
<proteinExistence type="predicted"/>
<feature type="compositionally biased region" description="Low complexity" evidence="1">
    <location>
        <begin position="1"/>
        <end position="26"/>
    </location>
</feature>
<keyword evidence="2" id="KW-0472">Membrane</keyword>
<feature type="transmembrane region" description="Helical" evidence="2">
    <location>
        <begin position="215"/>
        <end position="244"/>
    </location>
</feature>
<organism evidence="3">
    <name type="scientific">viral metagenome</name>
    <dbReference type="NCBI Taxonomy" id="1070528"/>
    <lineage>
        <taxon>unclassified sequences</taxon>
        <taxon>metagenomes</taxon>
        <taxon>organismal metagenomes</taxon>
    </lineage>
</organism>
<feature type="transmembrane region" description="Helical" evidence="2">
    <location>
        <begin position="250"/>
        <end position="272"/>
    </location>
</feature>
<name>A0A6C0LCI8_9ZZZZ</name>
<sequence>MSPKSKGSYTTGSTTPTGTSTTGTPSVEPVPVSKNANVCGEVDCDGINDDVYKCCYNIPSKIQEFLQKDTYMLDYKNAIKRDDNIDRIKVLYNKLFQSYNVMPNKKIDKGYKELDAENNPIYREYNQKYFNTFGIIPLELIPASYIPFNYKNYEMNLDRLSKGEIFFEDDYKKIFIDYNKQPDPDLNNIRFINEKGLKEYLGICLRDRLGNPKSIYNAFSIYIMTVFVCILWIFIIVMMLYVVFYYYRDIYSYILLGITIVLVLIAIIWKMFHILNID</sequence>